<dbReference type="AlphaFoldDB" id="A0A2U2HC26"/>
<sequence length="172" mass="17974">MRTLSLDFEHKAGAATLGHGLLAVGALAAALVGGAQAMLSRDLARYATPASDAPAGGGPSKALPAGAIASETAALEGARAVVGHLSGPREKLFRTLETLDAPDVALLAIAPSSQKRTVRISGEARTFGAMLSYFSQLQQSRTFDDVVLVEHEILNDDPQRPLRFSLSARWGQ</sequence>
<comment type="caution">
    <text evidence="2">The sequence shown here is derived from an EMBL/GenBank/DDBJ whole genome shotgun (WGS) entry which is preliminary data.</text>
</comment>
<dbReference type="InterPro" id="IPR007813">
    <property type="entry name" value="PilN"/>
</dbReference>
<dbReference type="RefSeq" id="WP_106760264.1">
    <property type="nucleotide sequence ID" value="NZ_PXWF02000324.1"/>
</dbReference>
<dbReference type="EMBL" id="PXWF02000324">
    <property type="protein sequence ID" value="PWF40451.1"/>
    <property type="molecule type" value="Genomic_DNA"/>
</dbReference>
<evidence type="ECO:0000313" key="3">
    <source>
        <dbReference type="Proteomes" id="UP000241421"/>
    </source>
</evidence>
<proteinExistence type="predicted"/>
<feature type="transmembrane region" description="Helical" evidence="1">
    <location>
        <begin position="12"/>
        <end position="35"/>
    </location>
</feature>
<name>A0A2U2HC26_9BURK</name>
<keyword evidence="1" id="KW-1133">Transmembrane helix</keyword>
<organism evidence="2 3">
    <name type="scientific">Massilia glaciei</name>
    <dbReference type="NCBI Taxonomy" id="1524097"/>
    <lineage>
        <taxon>Bacteria</taxon>
        <taxon>Pseudomonadati</taxon>
        <taxon>Pseudomonadota</taxon>
        <taxon>Betaproteobacteria</taxon>
        <taxon>Burkholderiales</taxon>
        <taxon>Oxalobacteraceae</taxon>
        <taxon>Telluria group</taxon>
        <taxon>Massilia</taxon>
    </lineage>
</organism>
<protein>
    <submittedName>
        <fullName evidence="2">Pilus assembly protein</fullName>
    </submittedName>
</protein>
<keyword evidence="1" id="KW-0472">Membrane</keyword>
<evidence type="ECO:0000313" key="2">
    <source>
        <dbReference type="EMBL" id="PWF40451.1"/>
    </source>
</evidence>
<dbReference type="Proteomes" id="UP000241421">
    <property type="component" value="Unassembled WGS sequence"/>
</dbReference>
<reference evidence="2 3" key="1">
    <citation type="submission" date="2018-04" db="EMBL/GenBank/DDBJ databases">
        <title>Massilia violaceinigra sp. nov., a novel purple-pigmented bacterium isolated from Tianshan glacier, Xinjiang, China.</title>
        <authorList>
            <person name="Wang H."/>
        </authorList>
    </citation>
    <scope>NUCLEOTIDE SEQUENCE [LARGE SCALE GENOMIC DNA]</scope>
    <source>
        <strain evidence="2 3">B448-2</strain>
    </source>
</reference>
<dbReference type="OrthoDB" id="8703192at2"/>
<keyword evidence="3" id="KW-1185">Reference proteome</keyword>
<keyword evidence="1" id="KW-0812">Transmembrane</keyword>
<dbReference type="Pfam" id="PF05137">
    <property type="entry name" value="PilN"/>
    <property type="match status" value="1"/>
</dbReference>
<accession>A0A2U2HC26</accession>
<evidence type="ECO:0000256" key="1">
    <source>
        <dbReference type="SAM" id="Phobius"/>
    </source>
</evidence>
<gene>
    <name evidence="2" type="ORF">C7C56_026110</name>
</gene>